<comment type="caution">
    <text evidence="1">The sequence shown here is derived from an EMBL/GenBank/DDBJ whole genome shotgun (WGS) entry which is preliminary data.</text>
</comment>
<gene>
    <name evidence="1" type="ORF">H340_01889</name>
</gene>
<dbReference type="Pfam" id="PF19054">
    <property type="entry name" value="DUF5753"/>
    <property type="match status" value="1"/>
</dbReference>
<dbReference type="PATRIC" id="fig|1223523.3.peg.381"/>
<dbReference type="SUPFAM" id="SSF47413">
    <property type="entry name" value="lambda repressor-like DNA-binding domains"/>
    <property type="match status" value="1"/>
</dbReference>
<dbReference type="InterPro" id="IPR001387">
    <property type="entry name" value="Cro/C1-type_HTH"/>
</dbReference>
<evidence type="ECO:0000313" key="1">
    <source>
        <dbReference type="EMBL" id="EMF02212.1"/>
    </source>
</evidence>
<reference evidence="1 2" key="1">
    <citation type="journal article" date="2013" name="Genome Announc.">
        <title>Whole-Genome Shotgun Assembly and Analysis of the Genome of Streptomyces mobaraensis DSM 40847, a Strain for Industrial Production of Microbial Transglutaminase.</title>
        <authorList>
            <person name="Yang H."/>
            <person name="He T."/>
            <person name="Wu W."/>
            <person name="Zhu W."/>
            <person name="Lu B."/>
            <person name="Sun W."/>
        </authorList>
    </citation>
    <scope>NUCLEOTIDE SEQUENCE [LARGE SCALE GENOMIC DNA]</scope>
    <source>
        <strain evidence="1 2">DSM 40847</strain>
    </source>
</reference>
<sequence>MSDPERLDPSRGIIARYASRLRELRVERGLTRAEVADRVFLSYSAIAKFESGERFPVEEVAQLLDEVLEAGGSLFDLWDDIQESPDTRWAKRHLDYESRTVKFRHYTDFMPALLQTDDYLTALLRHSLPEFGGSLEAKVRYRQKRRALLEGPDQPEFHTVILEAALHWRVGDDRIMRGQLTHLLASARNPRIHLRIVAFDHVPPFDGLTNLTMATIMTLRSGQSIVYRPGITRGTYTSKPQEVAEYVSLYDSLEGWALSTEASTALIQKVLEEKYRA</sequence>
<evidence type="ECO:0000313" key="2">
    <source>
        <dbReference type="Proteomes" id="UP000011740"/>
    </source>
</evidence>
<accession>M3CDQ7</accession>
<dbReference type="GO" id="GO:0003677">
    <property type="term" value="F:DNA binding"/>
    <property type="evidence" value="ECO:0007669"/>
    <property type="project" value="InterPro"/>
</dbReference>
<dbReference type="eggNOG" id="COG1396">
    <property type="taxonomic scope" value="Bacteria"/>
</dbReference>
<organism evidence="1 2">
    <name type="scientific">Streptomyces mobaraensis (strain ATCC 29032 / DSM 40847 / JCM 4168 / NBRC 13819 / NCIMB 11159 / IPCR 16-22)</name>
    <dbReference type="NCBI Taxonomy" id="1223523"/>
    <lineage>
        <taxon>Bacteria</taxon>
        <taxon>Bacillati</taxon>
        <taxon>Actinomycetota</taxon>
        <taxon>Actinomycetes</taxon>
        <taxon>Kitasatosporales</taxon>
        <taxon>Streptomycetaceae</taxon>
        <taxon>Streptomyces</taxon>
    </lineage>
</organism>
<dbReference type="RefSeq" id="WP_004938447.1">
    <property type="nucleotide sequence ID" value="NZ_AORZ01000003.1"/>
</dbReference>
<dbReference type="InterPro" id="IPR043917">
    <property type="entry name" value="DUF5753"/>
</dbReference>
<dbReference type="AlphaFoldDB" id="M3CDQ7"/>
<dbReference type="CDD" id="cd00093">
    <property type="entry name" value="HTH_XRE"/>
    <property type="match status" value="1"/>
</dbReference>
<protein>
    <submittedName>
        <fullName evidence="1">XRE family transcriptional regulator</fullName>
    </submittedName>
</protein>
<dbReference type="EMBL" id="AORZ01000003">
    <property type="protein sequence ID" value="EMF02212.1"/>
    <property type="molecule type" value="Genomic_DNA"/>
</dbReference>
<dbReference type="STRING" id="1223523.H340_01889"/>
<dbReference type="InterPro" id="IPR010982">
    <property type="entry name" value="Lambda_DNA-bd_dom_sf"/>
</dbReference>
<dbReference type="SMART" id="SM00530">
    <property type="entry name" value="HTH_XRE"/>
    <property type="match status" value="1"/>
</dbReference>
<dbReference type="Gene3D" id="1.10.260.40">
    <property type="entry name" value="lambda repressor-like DNA-binding domains"/>
    <property type="match status" value="1"/>
</dbReference>
<dbReference type="Proteomes" id="UP000011740">
    <property type="component" value="Unassembled WGS sequence"/>
</dbReference>
<dbReference type="PROSITE" id="PS50943">
    <property type="entry name" value="HTH_CROC1"/>
    <property type="match status" value="1"/>
</dbReference>
<name>M3CDQ7_STRM1</name>
<proteinExistence type="predicted"/>
<dbReference type="Pfam" id="PF13560">
    <property type="entry name" value="HTH_31"/>
    <property type="match status" value="1"/>
</dbReference>